<accession>A0A2N4UAF5</accession>
<sequence length="225" mass="26176">MKLHSSMLTDRKTYLMQRLQHAAARGAATRYAVIETDTREHAERLLKKFAAAYDTALPAATKTRRRKAGEATTSAWCYERPERPEQPRYWIVLMVSDGIGRVTEREKLTSITDPRHRLALDGYELVHDGLRWSWRMVKPTYQYWEKRIRTVCALPPERRDPKMVEKLIADLSRVPGFRLARRQVGNLYGLLRREWVRLRPANDPLPPLPTFLPYVRALAKDKPGG</sequence>
<keyword evidence="2" id="KW-1185">Reference proteome</keyword>
<reference evidence="1 2" key="1">
    <citation type="submission" date="2017-10" db="EMBL/GenBank/DDBJ databases">
        <title>Two draft genome sequences of Pusillimonas sp. strains isolated from a nitrate- and radionuclide-contaminated groundwater in Russia.</title>
        <authorList>
            <person name="Grouzdev D.S."/>
            <person name="Tourova T.P."/>
            <person name="Goeva M.A."/>
            <person name="Babich T.L."/>
            <person name="Sokolova D.S."/>
            <person name="Abdullin R."/>
            <person name="Poltaraus A.B."/>
            <person name="Toshchakov S.V."/>
            <person name="Nazina T.N."/>
        </authorList>
    </citation>
    <scope>NUCLEOTIDE SEQUENCE [LARGE SCALE GENOMIC DNA]</scope>
    <source>
        <strain evidence="1 2">JR1/69-2-13</strain>
    </source>
</reference>
<dbReference type="EMBL" id="PDNV01000023">
    <property type="protein sequence ID" value="PLC52004.1"/>
    <property type="molecule type" value="Genomic_DNA"/>
</dbReference>
<name>A0A2N4UAF5_9BURK</name>
<evidence type="ECO:0000313" key="2">
    <source>
        <dbReference type="Proteomes" id="UP000234328"/>
    </source>
</evidence>
<organism evidence="1 2">
    <name type="scientific">Pollutimonas nitritireducens</name>
    <dbReference type="NCBI Taxonomy" id="2045209"/>
    <lineage>
        <taxon>Bacteria</taxon>
        <taxon>Pseudomonadati</taxon>
        <taxon>Pseudomonadota</taxon>
        <taxon>Betaproteobacteria</taxon>
        <taxon>Burkholderiales</taxon>
        <taxon>Alcaligenaceae</taxon>
        <taxon>Pollutimonas</taxon>
    </lineage>
</organism>
<dbReference type="RefSeq" id="WP_102071885.1">
    <property type="nucleotide sequence ID" value="NZ_PDNV01000023.1"/>
</dbReference>
<protein>
    <submittedName>
        <fullName evidence="1">Uncharacterized protein</fullName>
    </submittedName>
</protein>
<dbReference type="AlphaFoldDB" id="A0A2N4UAF5"/>
<dbReference type="OrthoDB" id="8586582at2"/>
<gene>
    <name evidence="1" type="ORF">CR155_20365</name>
</gene>
<comment type="caution">
    <text evidence="1">The sequence shown here is derived from an EMBL/GenBank/DDBJ whole genome shotgun (WGS) entry which is preliminary data.</text>
</comment>
<dbReference type="Proteomes" id="UP000234328">
    <property type="component" value="Unassembled WGS sequence"/>
</dbReference>
<proteinExistence type="predicted"/>
<evidence type="ECO:0000313" key="1">
    <source>
        <dbReference type="EMBL" id="PLC52004.1"/>
    </source>
</evidence>